<dbReference type="PROSITE" id="PS51257">
    <property type="entry name" value="PROKAR_LIPOPROTEIN"/>
    <property type="match status" value="1"/>
</dbReference>
<comment type="caution">
    <text evidence="2">The sequence shown here is derived from an EMBL/GenBank/DDBJ whole genome shotgun (WGS) entry which is preliminary data.</text>
</comment>
<feature type="signal peptide" evidence="1">
    <location>
        <begin position="1"/>
        <end position="21"/>
    </location>
</feature>
<dbReference type="EMBL" id="VSRR010082315">
    <property type="protein sequence ID" value="MPC89823.1"/>
    <property type="molecule type" value="Genomic_DNA"/>
</dbReference>
<keyword evidence="3" id="KW-1185">Reference proteome</keyword>
<gene>
    <name evidence="2" type="ORF">E2C01_084783</name>
</gene>
<accession>A0A5B7J5Q5</accession>
<evidence type="ECO:0000313" key="2">
    <source>
        <dbReference type="EMBL" id="MPC89823.1"/>
    </source>
</evidence>
<evidence type="ECO:0000256" key="1">
    <source>
        <dbReference type="SAM" id="SignalP"/>
    </source>
</evidence>
<dbReference type="Proteomes" id="UP000324222">
    <property type="component" value="Unassembled WGS sequence"/>
</dbReference>
<evidence type="ECO:0000313" key="3">
    <source>
        <dbReference type="Proteomes" id="UP000324222"/>
    </source>
</evidence>
<keyword evidence="1" id="KW-0732">Signal</keyword>
<proteinExistence type="predicted"/>
<reference evidence="2 3" key="1">
    <citation type="submission" date="2019-05" db="EMBL/GenBank/DDBJ databases">
        <title>Another draft genome of Portunus trituberculatus and its Hox gene families provides insights of decapod evolution.</title>
        <authorList>
            <person name="Jeong J.-H."/>
            <person name="Song I."/>
            <person name="Kim S."/>
            <person name="Choi T."/>
            <person name="Kim D."/>
            <person name="Ryu S."/>
            <person name="Kim W."/>
        </authorList>
    </citation>
    <scope>NUCLEOTIDE SEQUENCE [LARGE SCALE GENOMIC DNA]</scope>
    <source>
        <tissue evidence="2">Muscle</tissue>
    </source>
</reference>
<sequence>MNHRSGRLLLVLWTGNPLLCGCEIDWLFMQYKEEYLCRLTDTTRCGSSGNEQVIFINVEHYCQQCTDSFLDCPPQTDCKNPSSPPYYY</sequence>
<protein>
    <recommendedName>
        <fullName evidence="4">Secreted protein</fullName>
    </recommendedName>
</protein>
<evidence type="ECO:0008006" key="4">
    <source>
        <dbReference type="Google" id="ProtNLM"/>
    </source>
</evidence>
<organism evidence="2 3">
    <name type="scientific">Portunus trituberculatus</name>
    <name type="common">Swimming crab</name>
    <name type="synonym">Neptunus trituberculatus</name>
    <dbReference type="NCBI Taxonomy" id="210409"/>
    <lineage>
        <taxon>Eukaryota</taxon>
        <taxon>Metazoa</taxon>
        <taxon>Ecdysozoa</taxon>
        <taxon>Arthropoda</taxon>
        <taxon>Crustacea</taxon>
        <taxon>Multicrustacea</taxon>
        <taxon>Malacostraca</taxon>
        <taxon>Eumalacostraca</taxon>
        <taxon>Eucarida</taxon>
        <taxon>Decapoda</taxon>
        <taxon>Pleocyemata</taxon>
        <taxon>Brachyura</taxon>
        <taxon>Eubrachyura</taxon>
        <taxon>Portunoidea</taxon>
        <taxon>Portunidae</taxon>
        <taxon>Portuninae</taxon>
        <taxon>Portunus</taxon>
    </lineage>
</organism>
<feature type="chain" id="PRO_5023129145" description="Secreted protein" evidence="1">
    <location>
        <begin position="22"/>
        <end position="88"/>
    </location>
</feature>
<name>A0A5B7J5Q5_PORTR</name>
<dbReference type="OrthoDB" id="6418227at2759"/>
<dbReference type="AlphaFoldDB" id="A0A5B7J5Q5"/>